<dbReference type="GO" id="GO:0005774">
    <property type="term" value="C:vacuolar membrane"/>
    <property type="evidence" value="ECO:0007669"/>
    <property type="project" value="UniProtKB-SubCell"/>
</dbReference>
<dbReference type="OMA" id="WRLEYIA"/>
<dbReference type="InterPro" id="IPR018966">
    <property type="entry name" value="VTC_domain"/>
</dbReference>
<dbReference type="AlphaFoldDB" id="A0A0G4GEZ1"/>
<keyword evidence="2" id="KW-0926">Vacuole</keyword>
<keyword evidence="3 6" id="KW-0812">Transmembrane</keyword>
<dbReference type="PANTHER" id="PTHR46140:SF1">
    <property type="entry name" value="VACUOLAR TRANSPORTER CHAPERONE COMPLEX SUBUNIT 4-RELATED"/>
    <property type="match status" value="1"/>
</dbReference>
<evidence type="ECO:0000313" key="9">
    <source>
        <dbReference type="Proteomes" id="UP000041254"/>
    </source>
</evidence>
<feature type="transmembrane region" description="Helical" evidence="6">
    <location>
        <begin position="813"/>
        <end position="830"/>
    </location>
</feature>
<feature type="transmembrane region" description="Helical" evidence="6">
    <location>
        <begin position="850"/>
        <end position="871"/>
    </location>
</feature>
<evidence type="ECO:0000256" key="6">
    <source>
        <dbReference type="SAM" id="Phobius"/>
    </source>
</evidence>
<dbReference type="PANTHER" id="PTHR46140">
    <property type="entry name" value="VACUOLAR TRANSPORTER CHAPERONE 1-RELATED"/>
    <property type="match status" value="1"/>
</dbReference>
<reference evidence="8 9" key="1">
    <citation type="submission" date="2014-11" db="EMBL/GenBank/DDBJ databases">
        <authorList>
            <person name="Zhu J."/>
            <person name="Qi W."/>
            <person name="Song R."/>
        </authorList>
    </citation>
    <scope>NUCLEOTIDE SEQUENCE [LARGE SCALE GENOMIC DNA]</scope>
</reference>
<dbReference type="Proteomes" id="UP000041254">
    <property type="component" value="Unassembled WGS sequence"/>
</dbReference>
<feature type="transmembrane region" description="Helical" evidence="6">
    <location>
        <begin position="781"/>
        <end position="801"/>
    </location>
</feature>
<keyword evidence="5 6" id="KW-0472">Membrane</keyword>
<dbReference type="CDD" id="cd07751">
    <property type="entry name" value="PolyPPase_VTC4_like"/>
    <property type="match status" value="1"/>
</dbReference>
<evidence type="ECO:0000256" key="3">
    <source>
        <dbReference type="ARBA" id="ARBA00022692"/>
    </source>
</evidence>
<dbReference type="InterPro" id="IPR004331">
    <property type="entry name" value="SPX_dom"/>
</dbReference>
<dbReference type="Pfam" id="PF02656">
    <property type="entry name" value="DUF202"/>
    <property type="match status" value="1"/>
</dbReference>
<dbReference type="InterPro" id="IPR003807">
    <property type="entry name" value="DUF202"/>
</dbReference>
<proteinExistence type="predicted"/>
<accession>A0A0G4GEZ1</accession>
<dbReference type="Pfam" id="PF09359">
    <property type="entry name" value="VTC"/>
    <property type="match status" value="1"/>
</dbReference>
<evidence type="ECO:0000259" key="7">
    <source>
        <dbReference type="PROSITE" id="PS51382"/>
    </source>
</evidence>
<dbReference type="InParanoid" id="A0A0G4GEZ1"/>
<keyword evidence="4 6" id="KW-1133">Transmembrane helix</keyword>
<feature type="domain" description="SPX" evidence="7">
    <location>
        <begin position="1"/>
        <end position="182"/>
    </location>
</feature>
<dbReference type="InterPro" id="IPR042267">
    <property type="entry name" value="VTC_sf"/>
</dbReference>
<dbReference type="InterPro" id="IPR051572">
    <property type="entry name" value="VTC_Complex_Subunit"/>
</dbReference>
<dbReference type="OrthoDB" id="6493944at2759"/>
<dbReference type="PROSITE" id="PS51382">
    <property type="entry name" value="SPX"/>
    <property type="match status" value="1"/>
</dbReference>
<gene>
    <name evidence="8" type="ORF">Vbra_17551</name>
</gene>
<evidence type="ECO:0000256" key="5">
    <source>
        <dbReference type="ARBA" id="ARBA00023136"/>
    </source>
</evidence>
<organism evidence="8 9">
    <name type="scientific">Vitrella brassicaformis (strain CCMP3155)</name>
    <dbReference type="NCBI Taxonomy" id="1169540"/>
    <lineage>
        <taxon>Eukaryota</taxon>
        <taxon>Sar</taxon>
        <taxon>Alveolata</taxon>
        <taxon>Colpodellida</taxon>
        <taxon>Vitrellaceae</taxon>
        <taxon>Vitrella</taxon>
    </lineage>
</organism>
<dbReference type="EMBL" id="CDMY01000641">
    <property type="protein sequence ID" value="CEM27744.1"/>
    <property type="molecule type" value="Genomic_DNA"/>
</dbReference>
<comment type="subcellular location">
    <subcellularLocation>
        <location evidence="1">Vacuole membrane</location>
        <topology evidence="1">Multi-pass membrane protein</topology>
    </subcellularLocation>
</comment>
<dbReference type="PhylomeDB" id="A0A0G4GEZ1"/>
<evidence type="ECO:0000256" key="1">
    <source>
        <dbReference type="ARBA" id="ARBA00004128"/>
    </source>
</evidence>
<keyword evidence="9" id="KW-1185">Reference proteome</keyword>
<dbReference type="STRING" id="1169540.A0A0G4GEZ1"/>
<evidence type="ECO:0000256" key="4">
    <source>
        <dbReference type="ARBA" id="ARBA00022989"/>
    </source>
</evidence>
<name>A0A0G4GEZ1_VITBC</name>
<evidence type="ECO:0000256" key="2">
    <source>
        <dbReference type="ARBA" id="ARBA00022554"/>
    </source>
</evidence>
<dbReference type="Gene3D" id="3.20.100.30">
    <property type="entry name" value="VTC, catalytic tunnel domain"/>
    <property type="match status" value="1"/>
</dbReference>
<sequence length="942" mass="106485">MVFGSILGQAHPKFRQYYVAYADIKEFIKQAYLSDPRSVRPLPTEGTDHLVDELFPPDEDEQQLMHVRYDALQELRMTGDRPELTFQRILKNELAKINQFSMVNEEEIFRNLQYITRYTLRDQQHLKDQQAVLAMVEADIDEQADAIAQLDTYVRVNYKAIMQLCTIFDRAFRTTGFQWYMASIKSESFCSTNIDRLVLALSITWNKFRTVAKDLDESEAWKPPDTFERKTTKYWLRYDKLIAAKTLIVKHLPYLVFGASPKEQEEKVFQDPLGVLSGGTGVGSDRDSSRMESLDKPLELQDKQLVSSVYFDNTSATCYTNRIMRLEGAELIRFRWYGFNDAQPDKEIFVERKTHHEGWTGESSTKERFAVPQQRVLAFMRGEVTIDDLVQEKAKEDGVPMSSGKYNRMLQLGREVQTSITQLQLQPVLRTSYYRSAYQLSASNEVRISLDENLCMVNELLPEGQTRDGWCRLRTDVLCKEEVVKFPYAVLEVKLQASEPEWVKHLLTASAAIDVYKFSKYQHGIAFLHRNLVPELPHWFEDFESKGYVAGFGITLGPRDASSPSPVSRTGRINRILRTDVSEDALPSPPHDGTPEELRAQSAGPLTFLRRLTGWVFRRPSEEGSSSRRRRGYAPIVREGEEDAPPLEARGAVILAPPDRRASAAAATSSVRMLRADLHNLYPPHSGIRLSPLHISQGWGPGVDPAAISTQERIALARQRQAGLGPGRLPPLPQQLEGWMDPALAVRVGGVGGPVEWGGPVQGPRPKRVEPKAFFAAERTFLHYVYKSLFLGALAVVLFNLPEQGWAAPLSGFMFASMSMVMVLYAYGVFLARCHAIKEYLPQSRFDSAYGPVLLFALMTTVIVVSLVLNISGLAHTKIHKLGGPHAFNYPKHHPHSVLHRLSDSLGGVFRGVEDLVEEQVRVWVGRGGYVPMCISAVVHRR</sequence>
<protein>
    <recommendedName>
        <fullName evidence="7">SPX domain-containing protein</fullName>
    </recommendedName>
</protein>
<dbReference type="GO" id="GO:0006799">
    <property type="term" value="P:polyphosphate biosynthetic process"/>
    <property type="evidence" value="ECO:0007669"/>
    <property type="project" value="UniProtKB-ARBA"/>
</dbReference>
<dbReference type="VEuPathDB" id="CryptoDB:Vbra_17551"/>
<evidence type="ECO:0000313" key="8">
    <source>
        <dbReference type="EMBL" id="CEM27744.1"/>
    </source>
</evidence>